<dbReference type="GO" id="GO:0005520">
    <property type="term" value="F:insulin-like growth factor binding"/>
    <property type="evidence" value="ECO:0007669"/>
    <property type="project" value="InterPro"/>
</dbReference>
<dbReference type="Pfam" id="PF00219">
    <property type="entry name" value="IGFBP"/>
    <property type="match status" value="1"/>
</dbReference>
<organism evidence="7">
    <name type="scientific">Ceriantheomorphe brasiliensis</name>
    <dbReference type="NCBI Taxonomy" id="1048506"/>
    <lineage>
        <taxon>Eukaryota</taxon>
        <taxon>Metazoa</taxon>
        <taxon>Cnidaria</taxon>
        <taxon>Anthozoa</taxon>
        <taxon>Ceriantharia</taxon>
        <taxon>Spirularia</taxon>
        <taxon>Cerianthidae</taxon>
        <taxon>Ceriantheomorphe</taxon>
    </lineage>
</organism>
<dbReference type="EMBL" id="MT747631">
    <property type="protein sequence ID" value="QNH72565.1"/>
    <property type="molecule type" value="mRNA"/>
</dbReference>
<evidence type="ECO:0000259" key="6">
    <source>
        <dbReference type="PROSITE" id="PS51323"/>
    </source>
</evidence>
<dbReference type="InterPro" id="IPR009030">
    <property type="entry name" value="Growth_fac_rcpt_cys_sf"/>
</dbReference>
<dbReference type="PANTHER" id="PTHR14186">
    <property type="entry name" value="INSULIN-LIKE GROWTH FACTOR BINDING PROTEIN-RELATED"/>
    <property type="match status" value="1"/>
</dbReference>
<evidence type="ECO:0000256" key="5">
    <source>
        <dbReference type="SAM" id="SignalP"/>
    </source>
</evidence>
<feature type="signal peptide" evidence="5">
    <location>
        <begin position="1"/>
        <end position="21"/>
    </location>
</feature>
<dbReference type="InterPro" id="IPR000867">
    <property type="entry name" value="IGFBP-like"/>
</dbReference>
<proteinExistence type="evidence at transcript level"/>
<comment type="subcellular location">
    <subcellularLocation>
        <location evidence="1">Secreted</location>
    </subcellularLocation>
</comment>
<dbReference type="SMART" id="SM00121">
    <property type="entry name" value="IB"/>
    <property type="match status" value="1"/>
</dbReference>
<evidence type="ECO:0000256" key="1">
    <source>
        <dbReference type="ARBA" id="ARBA00004613"/>
    </source>
</evidence>
<dbReference type="GO" id="GO:0005576">
    <property type="term" value="C:extracellular region"/>
    <property type="evidence" value="ECO:0007669"/>
    <property type="project" value="UniProtKB-SubCell"/>
</dbReference>
<reference evidence="7" key="2">
    <citation type="submission" date="2020-07" db="EMBL/GenBank/DDBJ databases">
        <authorList>
            <person name="Klompen A.L."/>
            <person name="Macrander J."/>
            <person name="Reitzel A.M."/>
            <person name="Stampar S.N."/>
        </authorList>
    </citation>
    <scope>NUCLEOTIDE SEQUENCE</scope>
</reference>
<evidence type="ECO:0000256" key="4">
    <source>
        <dbReference type="ARBA" id="ARBA00023157"/>
    </source>
</evidence>
<evidence type="ECO:0000256" key="3">
    <source>
        <dbReference type="ARBA" id="ARBA00022729"/>
    </source>
</evidence>
<keyword evidence="2" id="KW-0964">Secreted</keyword>
<sequence length="110" mass="12162">MKLRSPFLVLLVIASYHIVMATITGVDPRNPHWGILWCEPCSLDKCRDATTCRGGKIPDACNCCKVCAKVENEICGGKWYMWGKCDEGLYCDVSGGTWTDPRGICRKSSA</sequence>
<feature type="domain" description="IGFBP N-terminal" evidence="6">
    <location>
        <begin position="34"/>
        <end position="108"/>
    </location>
</feature>
<dbReference type="PROSITE" id="PS51323">
    <property type="entry name" value="IGFBP_N_2"/>
    <property type="match status" value="1"/>
</dbReference>
<protein>
    <submittedName>
        <fullName evidence="7">Toxin candidate TRINITY_DN17348_c0_g1_i1</fullName>
    </submittedName>
</protein>
<dbReference type="SUPFAM" id="SSF57184">
    <property type="entry name" value="Growth factor receptor domain"/>
    <property type="match status" value="1"/>
</dbReference>
<keyword evidence="3 5" id="KW-0732">Signal</keyword>
<dbReference type="GO" id="GO:0001558">
    <property type="term" value="P:regulation of cell growth"/>
    <property type="evidence" value="ECO:0007669"/>
    <property type="project" value="InterPro"/>
</dbReference>
<keyword evidence="4" id="KW-1015">Disulfide bond</keyword>
<name>A0A7G7WZ76_9CNID</name>
<accession>A0A7G7WZ76</accession>
<reference evidence="7" key="1">
    <citation type="journal article" date="2020" name="Mar. Drugs">
        <title>Transcriptomic Analysis of Four Cerianthid (Cnidaria, Ceriantharia) Venoms.</title>
        <authorList>
            <person name="Klompen A.M.L."/>
            <person name="Macrander J."/>
            <person name="Reitzel A.M."/>
            <person name="Stampar S.N."/>
        </authorList>
    </citation>
    <scope>NUCLEOTIDE SEQUENCE</scope>
</reference>
<dbReference type="AlphaFoldDB" id="A0A7G7WZ76"/>
<evidence type="ECO:0000256" key="2">
    <source>
        <dbReference type="ARBA" id="ARBA00022525"/>
    </source>
</evidence>
<dbReference type="GO" id="GO:0009966">
    <property type="term" value="P:regulation of signal transduction"/>
    <property type="evidence" value="ECO:0007669"/>
    <property type="project" value="TreeGrafter"/>
</dbReference>
<evidence type="ECO:0000313" key="7">
    <source>
        <dbReference type="EMBL" id="QNH72565.1"/>
    </source>
</evidence>
<dbReference type="PANTHER" id="PTHR14186:SF20">
    <property type="entry name" value="CYSTEINE-RICH MOTOR NEURON 1 PROTEIN-LIKE"/>
    <property type="match status" value="1"/>
</dbReference>
<dbReference type="InterPro" id="IPR011390">
    <property type="entry name" value="IGFBP_rP_mac25"/>
</dbReference>
<feature type="chain" id="PRO_5028973061" evidence="5">
    <location>
        <begin position="22"/>
        <end position="110"/>
    </location>
</feature>
<dbReference type="Gene3D" id="4.10.40.20">
    <property type="match status" value="1"/>
</dbReference>